<keyword evidence="2" id="KW-1185">Reference proteome</keyword>
<accession>A0A067SJK6</accession>
<name>A0A067SJK6_GALM3</name>
<evidence type="ECO:0000313" key="1">
    <source>
        <dbReference type="EMBL" id="KDR71135.1"/>
    </source>
</evidence>
<dbReference type="InterPro" id="IPR009057">
    <property type="entry name" value="Homeodomain-like_sf"/>
</dbReference>
<dbReference type="AlphaFoldDB" id="A0A067SJK6"/>
<sequence length="188" mass="21384">MVYRRISSDMKECALRLWEAGWAKEDVCSVLTVSRSSLYRWAQIFDEFGSVTPPPSPMRGRPRIIGMAAMTTIKEIYARNSDAYLDELQWHLAIHHDIVISISALQETLVRAGLTRKVLHKIASERDEARRAEFMHSFICASLWSRTCWARCYSQSPIYPRPALLSRGCNEQGGISCSACHSRITGFL</sequence>
<dbReference type="EMBL" id="KL142394">
    <property type="protein sequence ID" value="KDR71135.1"/>
    <property type="molecule type" value="Genomic_DNA"/>
</dbReference>
<gene>
    <name evidence="1" type="ORF">GALMADRAFT_1346228</name>
</gene>
<proteinExistence type="predicted"/>
<dbReference type="SUPFAM" id="SSF46689">
    <property type="entry name" value="Homeodomain-like"/>
    <property type="match status" value="1"/>
</dbReference>
<dbReference type="OrthoDB" id="2266637at2759"/>
<organism evidence="1 2">
    <name type="scientific">Galerina marginata (strain CBS 339.88)</name>
    <dbReference type="NCBI Taxonomy" id="685588"/>
    <lineage>
        <taxon>Eukaryota</taxon>
        <taxon>Fungi</taxon>
        <taxon>Dikarya</taxon>
        <taxon>Basidiomycota</taxon>
        <taxon>Agaricomycotina</taxon>
        <taxon>Agaricomycetes</taxon>
        <taxon>Agaricomycetidae</taxon>
        <taxon>Agaricales</taxon>
        <taxon>Agaricineae</taxon>
        <taxon>Strophariaceae</taxon>
        <taxon>Galerina</taxon>
    </lineage>
</organism>
<reference evidence="2" key="1">
    <citation type="journal article" date="2014" name="Proc. Natl. Acad. Sci. U.S.A.">
        <title>Extensive sampling of basidiomycete genomes demonstrates inadequacy of the white-rot/brown-rot paradigm for wood decay fungi.</title>
        <authorList>
            <person name="Riley R."/>
            <person name="Salamov A.A."/>
            <person name="Brown D.W."/>
            <person name="Nagy L.G."/>
            <person name="Floudas D."/>
            <person name="Held B.W."/>
            <person name="Levasseur A."/>
            <person name="Lombard V."/>
            <person name="Morin E."/>
            <person name="Otillar R."/>
            <person name="Lindquist E.A."/>
            <person name="Sun H."/>
            <person name="LaButti K.M."/>
            <person name="Schmutz J."/>
            <person name="Jabbour D."/>
            <person name="Luo H."/>
            <person name="Baker S.E."/>
            <person name="Pisabarro A.G."/>
            <person name="Walton J.D."/>
            <person name="Blanchette R.A."/>
            <person name="Henrissat B."/>
            <person name="Martin F."/>
            <person name="Cullen D."/>
            <person name="Hibbett D.S."/>
            <person name="Grigoriev I.V."/>
        </authorList>
    </citation>
    <scope>NUCLEOTIDE SEQUENCE [LARGE SCALE GENOMIC DNA]</scope>
    <source>
        <strain evidence="2">CBS 339.88</strain>
    </source>
</reference>
<dbReference type="Proteomes" id="UP000027222">
    <property type="component" value="Unassembled WGS sequence"/>
</dbReference>
<dbReference type="HOGENOM" id="CLU_056788_1_6_1"/>
<dbReference type="STRING" id="685588.A0A067SJK6"/>
<protein>
    <submittedName>
        <fullName evidence="1">Uncharacterized protein</fullName>
    </submittedName>
</protein>
<evidence type="ECO:0000313" key="2">
    <source>
        <dbReference type="Proteomes" id="UP000027222"/>
    </source>
</evidence>